<dbReference type="EMBL" id="JAWDGP010004927">
    <property type="protein sequence ID" value="KAK3761094.1"/>
    <property type="molecule type" value="Genomic_DNA"/>
</dbReference>
<gene>
    <name evidence="1" type="ORF">RRG08_022498</name>
</gene>
<sequence>MQSELSASTVNIKPWNIHVKGADGPVGGTLTLRLAAILLLQLGFTYTSDGTLRTTWSCHTRRRLASPLSKNLIYQSKKQLCYCVFKEETGLKENRRICSTTNCSSPPKAKPCSLRHVLAQLIERDADTPLHAPHNSPHTAERFTE</sequence>
<evidence type="ECO:0000313" key="1">
    <source>
        <dbReference type="EMBL" id="KAK3761094.1"/>
    </source>
</evidence>
<accession>A0AAE0Z1H3</accession>
<organism evidence="1 2">
    <name type="scientific">Elysia crispata</name>
    <name type="common">lettuce slug</name>
    <dbReference type="NCBI Taxonomy" id="231223"/>
    <lineage>
        <taxon>Eukaryota</taxon>
        <taxon>Metazoa</taxon>
        <taxon>Spiralia</taxon>
        <taxon>Lophotrochozoa</taxon>
        <taxon>Mollusca</taxon>
        <taxon>Gastropoda</taxon>
        <taxon>Heterobranchia</taxon>
        <taxon>Euthyneura</taxon>
        <taxon>Panpulmonata</taxon>
        <taxon>Sacoglossa</taxon>
        <taxon>Placobranchoidea</taxon>
        <taxon>Plakobranchidae</taxon>
        <taxon>Elysia</taxon>
    </lineage>
</organism>
<name>A0AAE0Z1H3_9GAST</name>
<dbReference type="Proteomes" id="UP001283361">
    <property type="component" value="Unassembled WGS sequence"/>
</dbReference>
<evidence type="ECO:0000313" key="2">
    <source>
        <dbReference type="Proteomes" id="UP001283361"/>
    </source>
</evidence>
<proteinExistence type="predicted"/>
<dbReference type="AlphaFoldDB" id="A0AAE0Z1H3"/>
<reference evidence="1" key="1">
    <citation type="journal article" date="2023" name="G3 (Bethesda)">
        <title>A reference genome for the long-term kleptoplast-retaining sea slug Elysia crispata morphotype clarki.</title>
        <authorList>
            <person name="Eastman K.E."/>
            <person name="Pendleton A.L."/>
            <person name="Shaikh M.A."/>
            <person name="Suttiyut T."/>
            <person name="Ogas R."/>
            <person name="Tomko P."/>
            <person name="Gavelis G."/>
            <person name="Widhalm J.R."/>
            <person name="Wisecaver J.H."/>
        </authorList>
    </citation>
    <scope>NUCLEOTIDE SEQUENCE</scope>
    <source>
        <strain evidence="1">ECLA1</strain>
    </source>
</reference>
<protein>
    <submittedName>
        <fullName evidence="1">Uncharacterized protein</fullName>
    </submittedName>
</protein>
<keyword evidence="2" id="KW-1185">Reference proteome</keyword>
<comment type="caution">
    <text evidence="1">The sequence shown here is derived from an EMBL/GenBank/DDBJ whole genome shotgun (WGS) entry which is preliminary data.</text>
</comment>